<evidence type="ECO:0000313" key="3">
    <source>
        <dbReference type="Proteomes" id="UP000070284"/>
    </source>
</evidence>
<comment type="caution">
    <text evidence="2">The sequence shown here is derived from an EMBL/GenBank/DDBJ whole genome shotgun (WGS) entry which is preliminary data.</text>
</comment>
<dbReference type="Gene3D" id="2.40.50.140">
    <property type="entry name" value="Nucleic acid-binding proteins"/>
    <property type="match status" value="1"/>
</dbReference>
<dbReference type="Gene3D" id="2.30.30.30">
    <property type="match status" value="1"/>
</dbReference>
<dbReference type="Pfam" id="PF01287">
    <property type="entry name" value="eIF-5a"/>
    <property type="match status" value="1"/>
</dbReference>
<protein>
    <recommendedName>
        <fullName evidence="1">Translation initiation factor 5A C-terminal domain-containing protein</fullName>
    </recommendedName>
</protein>
<dbReference type="GO" id="GO:0003723">
    <property type="term" value="F:RNA binding"/>
    <property type="evidence" value="ECO:0007669"/>
    <property type="project" value="InterPro"/>
</dbReference>
<name>A0A133UNY5_9EURY</name>
<dbReference type="EMBL" id="LHXO01000002">
    <property type="protein sequence ID" value="KXA95857.1"/>
    <property type="molecule type" value="Genomic_DNA"/>
</dbReference>
<organism evidence="2 3">
    <name type="scientific">candidate division MSBL1 archaeon SCGC-AAA259E19</name>
    <dbReference type="NCBI Taxonomy" id="1698264"/>
    <lineage>
        <taxon>Archaea</taxon>
        <taxon>Methanobacteriati</taxon>
        <taxon>Methanobacteriota</taxon>
        <taxon>candidate division MSBL1</taxon>
    </lineage>
</organism>
<dbReference type="SUPFAM" id="SSF50249">
    <property type="entry name" value="Nucleic acid-binding proteins"/>
    <property type="match status" value="1"/>
</dbReference>
<feature type="domain" description="Translation initiation factor 5A C-terminal" evidence="1">
    <location>
        <begin position="69"/>
        <end position="129"/>
    </location>
</feature>
<dbReference type="AlphaFoldDB" id="A0A133UNY5"/>
<dbReference type="GO" id="GO:0043022">
    <property type="term" value="F:ribosome binding"/>
    <property type="evidence" value="ECO:0007669"/>
    <property type="project" value="InterPro"/>
</dbReference>
<dbReference type="InterPro" id="IPR008991">
    <property type="entry name" value="Translation_prot_SH3-like_sf"/>
</dbReference>
<evidence type="ECO:0000259" key="1">
    <source>
        <dbReference type="SMART" id="SM01376"/>
    </source>
</evidence>
<dbReference type="GO" id="GO:0045905">
    <property type="term" value="P:positive regulation of translational termination"/>
    <property type="evidence" value="ECO:0007669"/>
    <property type="project" value="InterPro"/>
</dbReference>
<reference evidence="2 3" key="1">
    <citation type="journal article" date="2016" name="Sci. Rep.">
        <title>Metabolic traits of an uncultured archaeal lineage -MSBL1- from brine pools of the Red Sea.</title>
        <authorList>
            <person name="Mwirichia R."/>
            <person name="Alam I."/>
            <person name="Rashid M."/>
            <person name="Vinu M."/>
            <person name="Ba-Alawi W."/>
            <person name="Anthony Kamau A."/>
            <person name="Kamanda Ngugi D."/>
            <person name="Goker M."/>
            <person name="Klenk H.P."/>
            <person name="Bajic V."/>
            <person name="Stingl U."/>
        </authorList>
    </citation>
    <scope>NUCLEOTIDE SEQUENCE [LARGE SCALE GENOMIC DNA]</scope>
    <source>
        <strain evidence="2">SCGC-AAA259E19</strain>
    </source>
</reference>
<dbReference type="SUPFAM" id="SSF50104">
    <property type="entry name" value="Translation proteins SH3-like domain"/>
    <property type="match status" value="1"/>
</dbReference>
<gene>
    <name evidence="2" type="ORF">AKJ65_00375</name>
</gene>
<dbReference type="Proteomes" id="UP000070284">
    <property type="component" value="Unassembled WGS sequence"/>
</dbReference>
<dbReference type="NCBIfam" id="TIGR00037">
    <property type="entry name" value="eIF_5A"/>
    <property type="match status" value="1"/>
</dbReference>
<dbReference type="GO" id="GO:0045901">
    <property type="term" value="P:positive regulation of translational elongation"/>
    <property type="evidence" value="ECO:0007669"/>
    <property type="project" value="InterPro"/>
</dbReference>
<dbReference type="InterPro" id="IPR001884">
    <property type="entry name" value="IF5A-like"/>
</dbReference>
<keyword evidence="3" id="KW-1185">Reference proteome</keyword>
<sequence>MGREMAKIGELNKGSYVVYNGEPCRVTKKSVPSVKNKEDAKEKVYLEGLFDGQKRTFVEEPESRIEVPVIEKGKAQILAIVGNHAQLMDLSSYESFQLAIPLELRGEVEEGDEVEYIQALGRKKIERKRS</sequence>
<dbReference type="InterPro" id="IPR012340">
    <property type="entry name" value="NA-bd_OB-fold"/>
</dbReference>
<dbReference type="InterPro" id="IPR014722">
    <property type="entry name" value="Rib_uL2_dom2"/>
</dbReference>
<dbReference type="SMART" id="SM01376">
    <property type="entry name" value="eIF-5a"/>
    <property type="match status" value="1"/>
</dbReference>
<proteinExistence type="predicted"/>
<dbReference type="InterPro" id="IPR020189">
    <property type="entry name" value="IF5A_C"/>
</dbReference>
<dbReference type="GO" id="GO:0003746">
    <property type="term" value="F:translation elongation factor activity"/>
    <property type="evidence" value="ECO:0007669"/>
    <property type="project" value="InterPro"/>
</dbReference>
<evidence type="ECO:0000313" key="2">
    <source>
        <dbReference type="EMBL" id="KXA95857.1"/>
    </source>
</evidence>
<accession>A0A133UNY5</accession>